<evidence type="ECO:0000313" key="2">
    <source>
        <dbReference type="Proteomes" id="UP001642360"/>
    </source>
</evidence>
<organism evidence="1 2">
    <name type="scientific">Ilex paraguariensis</name>
    <name type="common">yerba mate</name>
    <dbReference type="NCBI Taxonomy" id="185542"/>
    <lineage>
        <taxon>Eukaryota</taxon>
        <taxon>Viridiplantae</taxon>
        <taxon>Streptophyta</taxon>
        <taxon>Embryophyta</taxon>
        <taxon>Tracheophyta</taxon>
        <taxon>Spermatophyta</taxon>
        <taxon>Magnoliopsida</taxon>
        <taxon>eudicotyledons</taxon>
        <taxon>Gunneridae</taxon>
        <taxon>Pentapetalae</taxon>
        <taxon>asterids</taxon>
        <taxon>campanulids</taxon>
        <taxon>Aquifoliales</taxon>
        <taxon>Aquifoliaceae</taxon>
        <taxon>Ilex</taxon>
    </lineage>
</organism>
<comment type="caution">
    <text evidence="1">The sequence shown here is derived from an EMBL/GenBank/DDBJ whole genome shotgun (WGS) entry which is preliminary data.</text>
</comment>
<name>A0ABC8V5L4_9AQUA</name>
<dbReference type="EMBL" id="CAUOFW020010555">
    <property type="protein sequence ID" value="CAK9188620.1"/>
    <property type="molecule type" value="Genomic_DNA"/>
</dbReference>
<protein>
    <submittedName>
        <fullName evidence="1">Uncharacterized protein</fullName>
    </submittedName>
</protein>
<reference evidence="1 2" key="1">
    <citation type="submission" date="2024-02" db="EMBL/GenBank/DDBJ databases">
        <authorList>
            <person name="Vignale AGUSTIN F."/>
            <person name="Sosa J E."/>
            <person name="Modenutti C."/>
        </authorList>
    </citation>
    <scope>NUCLEOTIDE SEQUENCE [LARGE SCALE GENOMIC DNA]</scope>
</reference>
<sequence length="257" mass="27200">MESLGKQFLETLFREGWRFTLLNSRQALAPDTVPGLGGGSVSRPGVPEEGLAAPVLVGGFIGLAVEGAARVARVHLGRLGTHLAEPVKEVGQVGDDVRSILRRARRPAKATGVQTGRTVEGAGVQPLGEVLEQTVGVALARVGLQVFEEHPHRAGHFRHPGQAAVVAAVQAIVQQGLQHPRRAPVASVWTRALTVTNMVDLDSQGAQQVSCAFEIDVARMHDHIHGAPTAALEPGIEELGAAQQQFEIPPFNIDVIA</sequence>
<proteinExistence type="predicted"/>
<feature type="non-terminal residue" evidence="1">
    <location>
        <position position="257"/>
    </location>
</feature>
<evidence type="ECO:0000313" key="1">
    <source>
        <dbReference type="EMBL" id="CAK9188620.1"/>
    </source>
</evidence>
<dbReference type="AlphaFoldDB" id="A0ABC8V5L4"/>
<gene>
    <name evidence="1" type="ORF">ILEXP_LOCUS59315</name>
</gene>
<accession>A0ABC8V5L4</accession>
<dbReference type="Proteomes" id="UP001642360">
    <property type="component" value="Unassembled WGS sequence"/>
</dbReference>
<keyword evidence="2" id="KW-1185">Reference proteome</keyword>